<evidence type="ECO:0000313" key="2">
    <source>
        <dbReference type="EMBL" id="CAK1251472.1"/>
    </source>
</evidence>
<gene>
    <name evidence="2" type="ORF">R54839_PPFHFPJH_01390</name>
</gene>
<accession>A0ABN9YXC4</accession>
<keyword evidence="1" id="KW-0812">Transmembrane</keyword>
<feature type="transmembrane region" description="Helical" evidence="1">
    <location>
        <begin position="7"/>
        <end position="27"/>
    </location>
</feature>
<evidence type="ECO:0000256" key="1">
    <source>
        <dbReference type="SAM" id="Phobius"/>
    </source>
</evidence>
<organism evidence="2 3">
    <name type="scientific">Fructobacillus fructosus</name>
    <dbReference type="NCBI Taxonomy" id="1631"/>
    <lineage>
        <taxon>Bacteria</taxon>
        <taxon>Bacillati</taxon>
        <taxon>Bacillota</taxon>
        <taxon>Bacilli</taxon>
        <taxon>Lactobacillales</taxon>
        <taxon>Lactobacillaceae</taxon>
        <taxon>Fructobacillus</taxon>
    </lineage>
</organism>
<protein>
    <recommendedName>
        <fullName evidence="4">Lipoprotein</fullName>
    </recommendedName>
</protein>
<evidence type="ECO:0008006" key="4">
    <source>
        <dbReference type="Google" id="ProtNLM"/>
    </source>
</evidence>
<keyword evidence="1" id="KW-0472">Membrane</keyword>
<keyword evidence="3" id="KW-1185">Reference proteome</keyword>
<keyword evidence="1" id="KW-1133">Transmembrane helix</keyword>
<reference evidence="2 3" key="1">
    <citation type="submission" date="2023-10" db="EMBL/GenBank/DDBJ databases">
        <authorList>
            <person name="Botero Cardona J."/>
        </authorList>
    </citation>
    <scope>NUCLEOTIDE SEQUENCE [LARGE SCALE GENOMIC DNA]</scope>
    <source>
        <strain evidence="2 3">R-54839</strain>
    </source>
</reference>
<dbReference type="RefSeq" id="WP_187753964.1">
    <property type="nucleotide sequence ID" value="NZ_CAUZLR010000010.1"/>
</dbReference>
<sequence length="181" mass="20188">MIQNKKTLSYATIGCLVLSLLIIITAVQKNHQATLVRSTNKSHQEELTQVKKQSATIQNNQQDGLLKSSDAEAIGEAFFKDMFQQLHAHQSVDQSKYATHEVCEVANIMPVGNRSKTYPISLERQDIQYSTDLTGVSHGMGRIDYKDDGDERSYDVLLEIENGKITDLKLGHIKAPTGVKQ</sequence>
<name>A0ABN9YXC4_9LACO</name>
<evidence type="ECO:0000313" key="3">
    <source>
        <dbReference type="Proteomes" id="UP001314261"/>
    </source>
</evidence>
<comment type="caution">
    <text evidence="2">The sequence shown here is derived from an EMBL/GenBank/DDBJ whole genome shotgun (WGS) entry which is preliminary data.</text>
</comment>
<dbReference type="Proteomes" id="UP001314261">
    <property type="component" value="Unassembled WGS sequence"/>
</dbReference>
<proteinExistence type="predicted"/>
<dbReference type="EMBL" id="CAUZLR010000010">
    <property type="protein sequence ID" value="CAK1251472.1"/>
    <property type="molecule type" value="Genomic_DNA"/>
</dbReference>